<accession>A0ABQ3Y1D2</accession>
<organism evidence="6 7">
    <name type="scientific">Paractinoplanes deccanensis</name>
    <dbReference type="NCBI Taxonomy" id="113561"/>
    <lineage>
        <taxon>Bacteria</taxon>
        <taxon>Bacillati</taxon>
        <taxon>Actinomycetota</taxon>
        <taxon>Actinomycetes</taxon>
        <taxon>Micromonosporales</taxon>
        <taxon>Micromonosporaceae</taxon>
        <taxon>Paractinoplanes</taxon>
    </lineage>
</organism>
<dbReference type="CDD" id="cd08252">
    <property type="entry name" value="AL_MDR"/>
    <property type="match status" value="1"/>
</dbReference>
<dbReference type="Pfam" id="PF08240">
    <property type="entry name" value="ADH_N"/>
    <property type="match status" value="1"/>
</dbReference>
<dbReference type="Gene3D" id="3.40.50.720">
    <property type="entry name" value="NAD(P)-binding Rossmann-like Domain"/>
    <property type="match status" value="1"/>
</dbReference>
<gene>
    <name evidence="6" type="ORF">Ade02nite_24380</name>
</gene>
<dbReference type="SUPFAM" id="SSF51735">
    <property type="entry name" value="NAD(P)-binding Rossmann-fold domains"/>
    <property type="match status" value="1"/>
</dbReference>
<comment type="similarity">
    <text evidence="1 3">Belongs to the zinc-containing alcohol dehydrogenase family. Quinone oxidoreductase subfamily.</text>
</comment>
<dbReference type="Proteomes" id="UP000609879">
    <property type="component" value="Unassembled WGS sequence"/>
</dbReference>
<dbReference type="InterPro" id="IPR036291">
    <property type="entry name" value="NAD(P)-bd_dom_sf"/>
</dbReference>
<keyword evidence="2" id="KW-0521">NADP</keyword>
<dbReference type="PANTHER" id="PTHR44154">
    <property type="entry name" value="QUINONE OXIDOREDUCTASE"/>
    <property type="match status" value="1"/>
</dbReference>
<dbReference type="InterPro" id="IPR011032">
    <property type="entry name" value="GroES-like_sf"/>
</dbReference>
<feature type="domain" description="Enoyl reductase (ER)" evidence="5">
    <location>
        <begin position="5"/>
        <end position="317"/>
    </location>
</feature>
<dbReference type="InterPro" id="IPR013149">
    <property type="entry name" value="ADH-like_C"/>
</dbReference>
<evidence type="ECO:0000313" key="7">
    <source>
        <dbReference type="Proteomes" id="UP000609879"/>
    </source>
</evidence>
<evidence type="ECO:0000256" key="1">
    <source>
        <dbReference type="ARBA" id="ARBA00010371"/>
    </source>
</evidence>
<sequence length="320" mass="33948">MRAVAVTSAHRLTDVQAPEPTPGPHDLLVRVHAVSVNPVDVQSAGRGHGILGYDAAGVVEAVGPRVSRFRPGDEVYYAGSIRRQGSNAELQVVDEHIVGRKPASLDMAEAAALPLTTITAWEALFDHLRLDASSSGTIVALAAAGGVGSMITQLARELTGLTVIGTASRPESRKWALEMGAHHVIDHHAGLADQVLKLAPDGVEYVFSPHSKGNVDEFAKLLKPFGHVVAIDSVDSVQELKSKSITWHWELMFTKPLYAPDDDSQGRLLDEVARLVDAGLIRTTLTTRLGPVNAATLTEAHRLVGTGKGSNVGKVVVAGF</sequence>
<evidence type="ECO:0000256" key="4">
    <source>
        <dbReference type="SAM" id="MobiDB-lite"/>
    </source>
</evidence>
<evidence type="ECO:0000313" key="6">
    <source>
        <dbReference type="EMBL" id="GID73797.1"/>
    </source>
</evidence>
<dbReference type="PANTHER" id="PTHR44154:SF1">
    <property type="entry name" value="QUINONE OXIDOREDUCTASE"/>
    <property type="match status" value="1"/>
</dbReference>
<feature type="region of interest" description="Disordered" evidence="4">
    <location>
        <begin position="1"/>
        <end position="23"/>
    </location>
</feature>
<dbReference type="SMART" id="SM00829">
    <property type="entry name" value="PKS_ER"/>
    <property type="match status" value="1"/>
</dbReference>
<dbReference type="InterPro" id="IPR014182">
    <property type="entry name" value="ADH_Zn_typ-1"/>
</dbReference>
<keyword evidence="7" id="KW-1185">Reference proteome</keyword>
<keyword evidence="3" id="KW-0560">Oxidoreductase</keyword>
<dbReference type="SUPFAM" id="SSF50129">
    <property type="entry name" value="GroES-like"/>
    <property type="match status" value="1"/>
</dbReference>
<reference evidence="6 7" key="1">
    <citation type="submission" date="2021-01" db="EMBL/GenBank/DDBJ databases">
        <title>Whole genome shotgun sequence of Actinoplanes deccanensis NBRC 13994.</title>
        <authorList>
            <person name="Komaki H."/>
            <person name="Tamura T."/>
        </authorList>
    </citation>
    <scope>NUCLEOTIDE SEQUENCE [LARGE SCALE GENOMIC DNA]</scope>
    <source>
        <strain evidence="6 7">NBRC 13994</strain>
    </source>
</reference>
<dbReference type="InterPro" id="IPR013154">
    <property type="entry name" value="ADH-like_N"/>
</dbReference>
<dbReference type="InterPro" id="IPR051603">
    <property type="entry name" value="Zinc-ADH_QOR/CCCR"/>
</dbReference>
<comment type="caution">
    <text evidence="6">The sequence shown here is derived from an EMBL/GenBank/DDBJ whole genome shotgun (WGS) entry which is preliminary data.</text>
</comment>
<keyword evidence="3" id="KW-0862">Zinc</keyword>
<name>A0ABQ3Y1D2_9ACTN</name>
<protein>
    <recommendedName>
        <fullName evidence="3">Zinc-type alcohol dehydrogenase-like protein</fullName>
    </recommendedName>
</protein>
<evidence type="ECO:0000256" key="3">
    <source>
        <dbReference type="RuleBase" id="RU364000"/>
    </source>
</evidence>
<proteinExistence type="inferred from homology"/>
<keyword evidence="3" id="KW-0479">Metal-binding</keyword>
<dbReference type="InterPro" id="IPR020843">
    <property type="entry name" value="ER"/>
</dbReference>
<dbReference type="RefSeq" id="WP_203761713.1">
    <property type="nucleotide sequence ID" value="NZ_BAAABO010000027.1"/>
</dbReference>
<dbReference type="Pfam" id="PF00107">
    <property type="entry name" value="ADH_zinc_N"/>
    <property type="match status" value="1"/>
</dbReference>
<dbReference type="EMBL" id="BOMI01000038">
    <property type="protein sequence ID" value="GID73797.1"/>
    <property type="molecule type" value="Genomic_DNA"/>
</dbReference>
<evidence type="ECO:0000256" key="2">
    <source>
        <dbReference type="ARBA" id="ARBA00022857"/>
    </source>
</evidence>
<evidence type="ECO:0000259" key="5">
    <source>
        <dbReference type="SMART" id="SM00829"/>
    </source>
</evidence>
<dbReference type="NCBIfam" id="TIGR02817">
    <property type="entry name" value="adh_fam_1"/>
    <property type="match status" value="1"/>
</dbReference>
<dbReference type="Gene3D" id="3.90.180.10">
    <property type="entry name" value="Medium-chain alcohol dehydrogenases, catalytic domain"/>
    <property type="match status" value="1"/>
</dbReference>